<name>A0AAD4G645_BOLED</name>
<dbReference type="EMBL" id="WHUW01000184">
    <property type="protein sequence ID" value="KAF8419047.1"/>
    <property type="molecule type" value="Genomic_DNA"/>
</dbReference>
<gene>
    <name evidence="1" type="ORF">L210DRAFT_2347737</name>
</gene>
<proteinExistence type="predicted"/>
<dbReference type="AlphaFoldDB" id="A0AAD4G645"/>
<reference evidence="1" key="2">
    <citation type="journal article" date="2020" name="Nat. Commun.">
        <title>Large-scale genome sequencing of mycorrhizal fungi provides insights into the early evolution of symbiotic traits.</title>
        <authorList>
            <person name="Miyauchi S."/>
            <person name="Kiss E."/>
            <person name="Kuo A."/>
            <person name="Drula E."/>
            <person name="Kohler A."/>
            <person name="Sanchez-Garcia M."/>
            <person name="Morin E."/>
            <person name="Andreopoulos B."/>
            <person name="Barry K.W."/>
            <person name="Bonito G."/>
            <person name="Buee M."/>
            <person name="Carver A."/>
            <person name="Chen C."/>
            <person name="Cichocki N."/>
            <person name="Clum A."/>
            <person name="Culley D."/>
            <person name="Crous P.W."/>
            <person name="Fauchery L."/>
            <person name="Girlanda M."/>
            <person name="Hayes R.D."/>
            <person name="Keri Z."/>
            <person name="LaButti K."/>
            <person name="Lipzen A."/>
            <person name="Lombard V."/>
            <person name="Magnuson J."/>
            <person name="Maillard F."/>
            <person name="Murat C."/>
            <person name="Nolan M."/>
            <person name="Ohm R.A."/>
            <person name="Pangilinan J."/>
            <person name="Pereira M.F."/>
            <person name="Perotto S."/>
            <person name="Peter M."/>
            <person name="Pfister S."/>
            <person name="Riley R."/>
            <person name="Sitrit Y."/>
            <person name="Stielow J.B."/>
            <person name="Szollosi G."/>
            <person name="Zifcakova L."/>
            <person name="Stursova M."/>
            <person name="Spatafora J.W."/>
            <person name="Tedersoo L."/>
            <person name="Vaario L.M."/>
            <person name="Yamada A."/>
            <person name="Yan M."/>
            <person name="Wang P."/>
            <person name="Xu J."/>
            <person name="Bruns T."/>
            <person name="Baldrian P."/>
            <person name="Vilgalys R."/>
            <person name="Dunand C."/>
            <person name="Henrissat B."/>
            <person name="Grigoriev I.V."/>
            <person name="Hibbett D."/>
            <person name="Nagy L.G."/>
            <person name="Martin F.M."/>
        </authorList>
    </citation>
    <scope>NUCLEOTIDE SEQUENCE</scope>
    <source>
        <strain evidence="1">BED1</strain>
    </source>
</reference>
<evidence type="ECO:0000313" key="2">
    <source>
        <dbReference type="Proteomes" id="UP001194468"/>
    </source>
</evidence>
<organism evidence="1 2">
    <name type="scientific">Boletus edulis BED1</name>
    <dbReference type="NCBI Taxonomy" id="1328754"/>
    <lineage>
        <taxon>Eukaryota</taxon>
        <taxon>Fungi</taxon>
        <taxon>Dikarya</taxon>
        <taxon>Basidiomycota</taxon>
        <taxon>Agaricomycotina</taxon>
        <taxon>Agaricomycetes</taxon>
        <taxon>Agaricomycetidae</taxon>
        <taxon>Boletales</taxon>
        <taxon>Boletineae</taxon>
        <taxon>Boletaceae</taxon>
        <taxon>Boletoideae</taxon>
        <taxon>Boletus</taxon>
    </lineage>
</organism>
<sequence length="62" mass="7085">MTPPRSLPVSAITVTYFHHFYCNRESQYADILPTILIVALHGSPLTYSYPTELCWHSSRSSQ</sequence>
<comment type="caution">
    <text evidence="1">The sequence shown here is derived from an EMBL/GenBank/DDBJ whole genome shotgun (WGS) entry which is preliminary data.</text>
</comment>
<reference evidence="1" key="1">
    <citation type="submission" date="2019-10" db="EMBL/GenBank/DDBJ databases">
        <authorList>
            <consortium name="DOE Joint Genome Institute"/>
            <person name="Kuo A."/>
            <person name="Miyauchi S."/>
            <person name="Kiss E."/>
            <person name="Drula E."/>
            <person name="Kohler A."/>
            <person name="Sanchez-Garcia M."/>
            <person name="Andreopoulos B."/>
            <person name="Barry K.W."/>
            <person name="Bonito G."/>
            <person name="Buee M."/>
            <person name="Carver A."/>
            <person name="Chen C."/>
            <person name="Cichocki N."/>
            <person name="Clum A."/>
            <person name="Culley D."/>
            <person name="Crous P.W."/>
            <person name="Fauchery L."/>
            <person name="Girlanda M."/>
            <person name="Hayes R."/>
            <person name="Keri Z."/>
            <person name="LaButti K."/>
            <person name="Lipzen A."/>
            <person name="Lombard V."/>
            <person name="Magnuson J."/>
            <person name="Maillard F."/>
            <person name="Morin E."/>
            <person name="Murat C."/>
            <person name="Nolan M."/>
            <person name="Ohm R."/>
            <person name="Pangilinan J."/>
            <person name="Pereira M."/>
            <person name="Perotto S."/>
            <person name="Peter M."/>
            <person name="Riley R."/>
            <person name="Sitrit Y."/>
            <person name="Stielow B."/>
            <person name="Szollosi G."/>
            <person name="Zifcakova L."/>
            <person name="Stursova M."/>
            <person name="Spatafora J.W."/>
            <person name="Tedersoo L."/>
            <person name="Vaario L.-M."/>
            <person name="Yamada A."/>
            <person name="Yan M."/>
            <person name="Wang P."/>
            <person name="Xu J."/>
            <person name="Bruns T."/>
            <person name="Baldrian P."/>
            <person name="Vilgalys R."/>
            <person name="Henrissat B."/>
            <person name="Grigoriev I.V."/>
            <person name="Hibbett D."/>
            <person name="Nagy L.G."/>
            <person name="Martin F.M."/>
        </authorList>
    </citation>
    <scope>NUCLEOTIDE SEQUENCE</scope>
    <source>
        <strain evidence="1">BED1</strain>
    </source>
</reference>
<evidence type="ECO:0000313" key="1">
    <source>
        <dbReference type="EMBL" id="KAF8419047.1"/>
    </source>
</evidence>
<protein>
    <submittedName>
        <fullName evidence="1">Uncharacterized protein</fullName>
    </submittedName>
</protein>
<dbReference type="Proteomes" id="UP001194468">
    <property type="component" value="Unassembled WGS sequence"/>
</dbReference>
<keyword evidence="2" id="KW-1185">Reference proteome</keyword>
<accession>A0AAD4G645</accession>